<evidence type="ECO:0000313" key="1">
    <source>
        <dbReference type="EMBL" id="ROT75024.1"/>
    </source>
</evidence>
<dbReference type="EMBL" id="QCYY01001817">
    <property type="protein sequence ID" value="ROT75024.1"/>
    <property type="molecule type" value="Genomic_DNA"/>
</dbReference>
<comment type="caution">
    <text evidence="1">The sequence shown here is derived from an EMBL/GenBank/DDBJ whole genome shotgun (WGS) entry which is preliminary data.</text>
</comment>
<gene>
    <name evidence="1" type="ORF">C7M84_006444</name>
</gene>
<protein>
    <submittedName>
        <fullName evidence="1">Uncharacterized protein</fullName>
    </submittedName>
</protein>
<dbReference type="AlphaFoldDB" id="A0A423TEV8"/>
<sequence length="140" mass="15231">MAATSGGVEWSQLVKPILAASYGSVNKQDLPELVKSILKSKEEILHHEEQYEPFYASFCVLAADYLASNAHQVLLLSLLHTLSHLFSSPFITPPLPLSPSSPFLSLPPPPFTSPFVSFISFSFPSPSSLYLSLFISSSSS</sequence>
<dbReference type="Proteomes" id="UP000283509">
    <property type="component" value="Unassembled WGS sequence"/>
</dbReference>
<dbReference type="STRING" id="6689.A0A423TEV8"/>
<keyword evidence="2" id="KW-1185">Reference proteome</keyword>
<reference evidence="1 2" key="1">
    <citation type="submission" date="2018-04" db="EMBL/GenBank/DDBJ databases">
        <authorList>
            <person name="Zhang X."/>
            <person name="Yuan J."/>
            <person name="Li F."/>
            <person name="Xiang J."/>
        </authorList>
    </citation>
    <scope>NUCLEOTIDE SEQUENCE [LARGE SCALE GENOMIC DNA]</scope>
    <source>
        <tissue evidence="1">Muscle</tissue>
    </source>
</reference>
<organism evidence="1 2">
    <name type="scientific">Penaeus vannamei</name>
    <name type="common">Whiteleg shrimp</name>
    <name type="synonym">Litopenaeus vannamei</name>
    <dbReference type="NCBI Taxonomy" id="6689"/>
    <lineage>
        <taxon>Eukaryota</taxon>
        <taxon>Metazoa</taxon>
        <taxon>Ecdysozoa</taxon>
        <taxon>Arthropoda</taxon>
        <taxon>Crustacea</taxon>
        <taxon>Multicrustacea</taxon>
        <taxon>Malacostraca</taxon>
        <taxon>Eumalacostraca</taxon>
        <taxon>Eucarida</taxon>
        <taxon>Decapoda</taxon>
        <taxon>Dendrobranchiata</taxon>
        <taxon>Penaeoidea</taxon>
        <taxon>Penaeidae</taxon>
        <taxon>Penaeus</taxon>
    </lineage>
</organism>
<reference evidence="1 2" key="2">
    <citation type="submission" date="2019-01" db="EMBL/GenBank/DDBJ databases">
        <title>The decoding of complex shrimp genome reveals the adaptation for benthos swimmer, frequently molting mechanism and breeding impact on genome.</title>
        <authorList>
            <person name="Sun Y."/>
            <person name="Gao Y."/>
            <person name="Yu Y."/>
        </authorList>
    </citation>
    <scope>NUCLEOTIDE SEQUENCE [LARGE SCALE GENOMIC DNA]</scope>
    <source>
        <tissue evidence="1">Muscle</tissue>
    </source>
</reference>
<evidence type="ECO:0000313" key="2">
    <source>
        <dbReference type="Proteomes" id="UP000283509"/>
    </source>
</evidence>
<name>A0A423TEV8_PENVA</name>
<accession>A0A423TEV8</accession>
<proteinExistence type="predicted"/>
<dbReference type="OrthoDB" id="6348962at2759"/>